<keyword evidence="4" id="KW-1185">Reference proteome</keyword>
<dbReference type="Proteomes" id="UP000609346">
    <property type="component" value="Unassembled WGS sequence"/>
</dbReference>
<feature type="compositionally biased region" description="Low complexity" evidence="1">
    <location>
        <begin position="62"/>
        <end position="71"/>
    </location>
</feature>
<keyword evidence="2" id="KW-0812">Transmembrane</keyword>
<organism evidence="3 4">
    <name type="scientific">Paenibacillus terricola</name>
    <dbReference type="NCBI Taxonomy" id="2763503"/>
    <lineage>
        <taxon>Bacteria</taxon>
        <taxon>Bacillati</taxon>
        <taxon>Bacillota</taxon>
        <taxon>Bacilli</taxon>
        <taxon>Bacillales</taxon>
        <taxon>Paenibacillaceae</taxon>
        <taxon>Paenibacillus</taxon>
    </lineage>
</organism>
<feature type="compositionally biased region" description="Low complexity" evidence="1">
    <location>
        <begin position="85"/>
        <end position="108"/>
    </location>
</feature>
<gene>
    <name evidence="3" type="ORF">H8B09_20870</name>
</gene>
<accession>A0ABR8MZ50</accession>
<comment type="caution">
    <text evidence="3">The sequence shown here is derived from an EMBL/GenBank/DDBJ whole genome shotgun (WGS) entry which is preliminary data.</text>
</comment>
<keyword evidence="2" id="KW-1133">Transmembrane helix</keyword>
<protein>
    <submittedName>
        <fullName evidence="3">Uncharacterized protein</fullName>
    </submittedName>
</protein>
<evidence type="ECO:0000313" key="3">
    <source>
        <dbReference type="EMBL" id="MBD3921233.1"/>
    </source>
</evidence>
<feature type="compositionally biased region" description="Pro residues" evidence="1">
    <location>
        <begin position="72"/>
        <end position="84"/>
    </location>
</feature>
<dbReference type="RefSeq" id="WP_191205505.1">
    <property type="nucleotide sequence ID" value="NZ_JACXZA010000005.1"/>
</dbReference>
<feature type="transmembrane region" description="Helical" evidence="2">
    <location>
        <begin position="6"/>
        <end position="23"/>
    </location>
</feature>
<name>A0ABR8MZ50_9BACL</name>
<evidence type="ECO:0000256" key="2">
    <source>
        <dbReference type="SAM" id="Phobius"/>
    </source>
</evidence>
<sequence length="242" mass="26208">MNKNTLIGAAVGYVAAVITGFALPEVLSLMLPAGGAIVGSLIPTRPNGNNPPGLNRDQSNGAQPLPSQQPQQPSPSPFMPPSALPPQASISAASGQAAARPQPQQESSIPEGFESVVEYLQVLEDMIISEGQKNNLDSEIVDKSLALFARVQRVIPLLSELSDSNINHTVRRLVLKDLNGVINPFLRLSGEMKSQNRRMLLNGLRDVNSKINDIVSTVEHKDLLELQTKAELIHQRYKQSEL</sequence>
<proteinExistence type="predicted"/>
<feature type="region of interest" description="Disordered" evidence="1">
    <location>
        <begin position="44"/>
        <end position="109"/>
    </location>
</feature>
<reference evidence="3 4" key="1">
    <citation type="submission" date="2020-09" db="EMBL/GenBank/DDBJ databases">
        <title>Paenibacillus sp. strain PR3 16S rRNA gene Genome sequencing and assembly.</title>
        <authorList>
            <person name="Kim J."/>
        </authorList>
    </citation>
    <scope>NUCLEOTIDE SEQUENCE [LARGE SCALE GENOMIC DNA]</scope>
    <source>
        <strain evidence="3 4">PR3</strain>
    </source>
</reference>
<keyword evidence="2" id="KW-0472">Membrane</keyword>
<evidence type="ECO:0000313" key="4">
    <source>
        <dbReference type="Proteomes" id="UP000609346"/>
    </source>
</evidence>
<evidence type="ECO:0000256" key="1">
    <source>
        <dbReference type="SAM" id="MobiDB-lite"/>
    </source>
</evidence>
<dbReference type="EMBL" id="JACXZA010000005">
    <property type="protein sequence ID" value="MBD3921233.1"/>
    <property type="molecule type" value="Genomic_DNA"/>
</dbReference>